<evidence type="ECO:0000313" key="1">
    <source>
        <dbReference type="EMBL" id="CUG93733.1"/>
    </source>
</evidence>
<protein>
    <submittedName>
        <fullName evidence="1">Uncharacterized protein</fullName>
    </submittedName>
</protein>
<gene>
    <name evidence="1" type="ORF">BSAL_44535</name>
</gene>
<organism evidence="1 2">
    <name type="scientific">Bodo saltans</name>
    <name type="common">Flagellated protozoan</name>
    <dbReference type="NCBI Taxonomy" id="75058"/>
    <lineage>
        <taxon>Eukaryota</taxon>
        <taxon>Discoba</taxon>
        <taxon>Euglenozoa</taxon>
        <taxon>Kinetoplastea</taxon>
        <taxon>Metakinetoplastina</taxon>
        <taxon>Eubodonida</taxon>
        <taxon>Bodonidae</taxon>
        <taxon>Bodo</taxon>
    </lineage>
</organism>
<dbReference type="VEuPathDB" id="TriTrypDB:BSAL_44535"/>
<keyword evidence="2" id="KW-1185">Reference proteome</keyword>
<feature type="non-terminal residue" evidence="1">
    <location>
        <position position="193"/>
    </location>
</feature>
<reference evidence="2" key="1">
    <citation type="submission" date="2015-09" db="EMBL/GenBank/DDBJ databases">
        <authorList>
            <consortium name="Pathogen Informatics"/>
        </authorList>
    </citation>
    <scope>NUCLEOTIDE SEQUENCE [LARGE SCALE GENOMIC DNA]</scope>
    <source>
        <strain evidence="2">Lake Konstanz</strain>
    </source>
</reference>
<proteinExistence type="predicted"/>
<dbReference type="AlphaFoldDB" id="A0A0S4JU18"/>
<dbReference type="EMBL" id="CYKH01002190">
    <property type="protein sequence ID" value="CUG93733.1"/>
    <property type="molecule type" value="Genomic_DNA"/>
</dbReference>
<evidence type="ECO:0000313" key="2">
    <source>
        <dbReference type="Proteomes" id="UP000051952"/>
    </source>
</evidence>
<sequence>MKSKGVGSHPGTYVALQMPSTSMMPAMEHMLNDLRGAPAAATLVQALTSHAQAVHLTRNPRFAACLLKRLVDFCEQRVGIGYDELVPTAEAARSLVDMHLFAAARDYKDLNAMQMASRDDVALCYTHAIEMLLRKAQDEKPLGTLEFLLLSKIGVLTDCAFWAAKVPVGHVAVDGARIEEKNRQGEIVSLILV</sequence>
<name>A0A0S4JU18_BODSA</name>
<accession>A0A0S4JU18</accession>
<dbReference type="Proteomes" id="UP000051952">
    <property type="component" value="Unassembled WGS sequence"/>
</dbReference>